<dbReference type="PROSITE" id="PS50103">
    <property type="entry name" value="ZF_C3H1"/>
    <property type="match status" value="2"/>
</dbReference>
<dbReference type="Pfam" id="PF14608">
    <property type="entry name" value="zf-CCCH_2"/>
    <property type="match status" value="7"/>
</dbReference>
<feature type="compositionally biased region" description="Basic and acidic residues" evidence="9">
    <location>
        <begin position="134"/>
        <end position="147"/>
    </location>
</feature>
<gene>
    <name evidence="11" type="primary">NAB2</name>
    <name evidence="11" type="ORF">K7432_003645</name>
</gene>
<dbReference type="InterPro" id="IPR043094">
    <property type="entry name" value="Nab2/ZC3H14_N_sf"/>
</dbReference>
<organism evidence="11 12">
    <name type="scientific">Basidiobolus ranarum</name>
    <dbReference type="NCBI Taxonomy" id="34480"/>
    <lineage>
        <taxon>Eukaryota</taxon>
        <taxon>Fungi</taxon>
        <taxon>Fungi incertae sedis</taxon>
        <taxon>Zoopagomycota</taxon>
        <taxon>Entomophthoromycotina</taxon>
        <taxon>Basidiobolomycetes</taxon>
        <taxon>Basidiobolales</taxon>
        <taxon>Basidiobolaceae</taxon>
        <taxon>Basidiobolus</taxon>
    </lineage>
</organism>
<evidence type="ECO:0000259" key="10">
    <source>
        <dbReference type="PROSITE" id="PS50103"/>
    </source>
</evidence>
<comment type="caution">
    <text evidence="11">The sequence shown here is derived from an EMBL/GenBank/DDBJ whole genome shotgun (WGS) entry which is preliminary data.</text>
</comment>
<accession>A0ABR2W5T8</accession>
<comment type="subcellular location">
    <subcellularLocation>
        <location evidence="1">Nucleus</location>
    </subcellularLocation>
</comment>
<feature type="domain" description="C3H1-type" evidence="10">
    <location>
        <begin position="231"/>
        <end position="264"/>
    </location>
</feature>
<dbReference type="PANTHER" id="PTHR14738:SF29">
    <property type="entry name" value="ZINC FINGER CCCH DOMAIN-CONTAINING PROTEIN 14"/>
    <property type="match status" value="1"/>
</dbReference>
<evidence type="ECO:0000256" key="6">
    <source>
        <dbReference type="ARBA" id="ARBA00022833"/>
    </source>
</evidence>
<evidence type="ECO:0000313" key="12">
    <source>
        <dbReference type="Proteomes" id="UP001479436"/>
    </source>
</evidence>
<comment type="similarity">
    <text evidence="2">Belongs to the ZC3H14 family.</text>
</comment>
<evidence type="ECO:0000256" key="8">
    <source>
        <dbReference type="PROSITE-ProRule" id="PRU00723"/>
    </source>
</evidence>
<evidence type="ECO:0000256" key="1">
    <source>
        <dbReference type="ARBA" id="ARBA00004123"/>
    </source>
</evidence>
<protein>
    <submittedName>
        <fullName evidence="11">mRNA-binding protein nab2</fullName>
    </submittedName>
</protein>
<keyword evidence="7" id="KW-0539">Nucleus</keyword>
<evidence type="ECO:0000256" key="4">
    <source>
        <dbReference type="ARBA" id="ARBA00022737"/>
    </source>
</evidence>
<proteinExistence type="inferred from homology"/>
<evidence type="ECO:0000256" key="3">
    <source>
        <dbReference type="ARBA" id="ARBA00022723"/>
    </source>
</evidence>
<feature type="region of interest" description="Disordered" evidence="9">
    <location>
        <begin position="127"/>
        <end position="195"/>
    </location>
</feature>
<sequence>MSDNFIANMKPEEIQDKIMYKLAEYGYGAEDDPMLAEFVAVMVANKKSLEQVNSEMTDLIGPDYNPGFGDWLMQFTNPASNSSKPESSQPESTPTDSMAVDEDSIHAKTSTRQQGIAPQKSRLLMSALSNVNKAETEDKREKRRKDEMDIEDDHTLNNGQKQRRINQVREKPTRGKRGKAHQGDRDRPHRKTQETVFTISLEPKKSNQTTDITQDTLKDQPQRCTFWPNCSKGEECKFFHPTKPCRDYPNCPNGTKCLFIHLDDENTESNKKTIACKFGAKCTNPDCKFSHPSPAAIAASTKSEKTERCRYYPNCKNAACTYSHVDEPQPHYGESLASDSAPVSHSLQIKKVPVQCRDGSNCTRPGCHFLHPGEAAVEQPTNKVPIQCRDGADCKRPGCHFLHPGEEMSPNAIPCRFGVYCKRPDCKFSHPHRQTGTSHISERPFSVDNDNVVEKLPVMNGNLTGNTSIGISDTVNSGVNDDENVDVIMDL</sequence>
<dbReference type="InterPro" id="IPR000571">
    <property type="entry name" value="Znf_CCCH"/>
</dbReference>
<keyword evidence="5 8" id="KW-0863">Zinc-finger</keyword>
<dbReference type="InterPro" id="IPR040366">
    <property type="entry name" value="Nab2/ZC3H14"/>
</dbReference>
<feature type="region of interest" description="Disordered" evidence="9">
    <location>
        <begin position="73"/>
        <end position="99"/>
    </location>
</feature>
<reference evidence="11 12" key="1">
    <citation type="submission" date="2023-04" db="EMBL/GenBank/DDBJ databases">
        <title>Genome of Basidiobolus ranarum AG-B5.</title>
        <authorList>
            <person name="Stajich J.E."/>
            <person name="Carter-House D."/>
            <person name="Gryganskyi A."/>
        </authorList>
    </citation>
    <scope>NUCLEOTIDE SEQUENCE [LARGE SCALE GENOMIC DNA]</scope>
    <source>
        <strain evidence="11 12">AG-B5</strain>
    </source>
</reference>
<name>A0ABR2W5T8_9FUNG</name>
<keyword evidence="4" id="KW-0677">Repeat</keyword>
<dbReference type="EMBL" id="JASJQH010006989">
    <property type="protein sequence ID" value="KAK9721173.1"/>
    <property type="molecule type" value="Genomic_DNA"/>
</dbReference>
<evidence type="ECO:0000256" key="2">
    <source>
        <dbReference type="ARBA" id="ARBA00008423"/>
    </source>
</evidence>
<feature type="compositionally biased region" description="Polar residues" evidence="9">
    <location>
        <begin position="74"/>
        <end position="96"/>
    </location>
</feature>
<keyword evidence="3 8" id="KW-0479">Metal-binding</keyword>
<feature type="compositionally biased region" description="Basic and acidic residues" evidence="9">
    <location>
        <begin position="181"/>
        <end position="193"/>
    </location>
</feature>
<evidence type="ECO:0000313" key="11">
    <source>
        <dbReference type="EMBL" id="KAK9721173.1"/>
    </source>
</evidence>
<evidence type="ECO:0000256" key="7">
    <source>
        <dbReference type="ARBA" id="ARBA00023242"/>
    </source>
</evidence>
<dbReference type="PANTHER" id="PTHR14738">
    <property type="entry name" value="ZINC FINGER CCCH DOMAIN-CONTAINING PROTEIN 14"/>
    <property type="match status" value="1"/>
</dbReference>
<feature type="domain" description="C3H1-type" evidence="10">
    <location>
        <begin position="303"/>
        <end position="327"/>
    </location>
</feature>
<dbReference type="Proteomes" id="UP001479436">
    <property type="component" value="Unassembled WGS sequence"/>
</dbReference>
<keyword evidence="6 8" id="KW-0862">Zinc</keyword>
<evidence type="ECO:0000256" key="5">
    <source>
        <dbReference type="ARBA" id="ARBA00022771"/>
    </source>
</evidence>
<feature type="zinc finger region" description="C3H1-type" evidence="8">
    <location>
        <begin position="231"/>
        <end position="264"/>
    </location>
</feature>
<dbReference type="SMART" id="SM00356">
    <property type="entry name" value="ZnF_C3H1"/>
    <property type="match status" value="5"/>
</dbReference>
<keyword evidence="12" id="KW-1185">Reference proteome</keyword>
<dbReference type="Gene3D" id="4.10.1000.40">
    <property type="match status" value="4"/>
</dbReference>
<evidence type="ECO:0000256" key="9">
    <source>
        <dbReference type="SAM" id="MobiDB-lite"/>
    </source>
</evidence>
<dbReference type="Gene3D" id="1.10.340.40">
    <property type="entry name" value="Nuclear abundant poly(A) RNA-bind protein 2, N-terminal domain"/>
    <property type="match status" value="1"/>
</dbReference>
<feature type="zinc finger region" description="C3H1-type" evidence="8">
    <location>
        <begin position="303"/>
        <end position="327"/>
    </location>
</feature>